<dbReference type="AlphaFoldDB" id="A0A8J6P7M5"/>
<dbReference type="GO" id="GO:0006313">
    <property type="term" value="P:DNA transposition"/>
    <property type="evidence" value="ECO:0007669"/>
    <property type="project" value="InterPro"/>
</dbReference>
<accession>A0A8J6P7M5</accession>
<proteinExistence type="predicted"/>
<evidence type="ECO:0000313" key="3">
    <source>
        <dbReference type="EMBL" id="MBC8434127.1"/>
    </source>
</evidence>
<dbReference type="SUPFAM" id="SSF48295">
    <property type="entry name" value="TrpR-like"/>
    <property type="match status" value="1"/>
</dbReference>
<dbReference type="GO" id="GO:0004803">
    <property type="term" value="F:transposase activity"/>
    <property type="evidence" value="ECO:0007669"/>
    <property type="project" value="InterPro"/>
</dbReference>
<dbReference type="InterPro" id="IPR002686">
    <property type="entry name" value="Transposase_17"/>
</dbReference>
<sequence>MSRPLRIEYPNAWYHVMNRGRRGENIFHDKQDYQMFVDLLVETTEMWNFRISAYCLMPNHYHILVQTPAANISRGMRHLNGVYTQRFNRRHFCDGALFRGRYKSILVGGDSYLLQLVRYIHRNPLKAGLTDNIDTYTWSSHKGYLSVAKKWEWLHKRFILAVLTGDKKQWLKQYKRFISVENDKEITKLIDKKRWPSIMGPVDFIDWVKGKYYALKVDDDIPQSKELAPEKDAVIKAVCDYWGVSADDLIKSKRGRFNEPRNVAIYLTRRLRHDSLQEIGTQFQIKKYSSVSSIVERMKSRIDTDIKVKKRIDELCALIKSQEQAQR</sequence>
<dbReference type="SUPFAM" id="SSF143422">
    <property type="entry name" value="Transposase IS200-like"/>
    <property type="match status" value="1"/>
</dbReference>
<dbReference type="GO" id="GO:0005524">
    <property type="term" value="F:ATP binding"/>
    <property type="evidence" value="ECO:0007669"/>
    <property type="project" value="InterPro"/>
</dbReference>
<name>A0A8J6P7M5_9BACT</name>
<protein>
    <submittedName>
        <fullName evidence="3">Transposase</fullName>
    </submittedName>
</protein>
<dbReference type="Gene3D" id="1.10.1750.10">
    <property type="match status" value="1"/>
</dbReference>
<dbReference type="CDD" id="cd06571">
    <property type="entry name" value="Bac_DnaA_C"/>
    <property type="match status" value="1"/>
</dbReference>
<feature type="domain" description="Transposase IS200-like" evidence="2">
    <location>
        <begin position="9"/>
        <end position="123"/>
    </location>
</feature>
<gene>
    <name evidence="3" type="ORF">H8D96_19640</name>
</gene>
<dbReference type="GO" id="GO:0006270">
    <property type="term" value="P:DNA replication initiation"/>
    <property type="evidence" value="ECO:0007669"/>
    <property type="project" value="InterPro"/>
</dbReference>
<comment type="caution">
    <text evidence="3">The sequence shown here is derived from an EMBL/GenBank/DDBJ whole genome shotgun (WGS) entry which is preliminary data.</text>
</comment>
<dbReference type="Pfam" id="PF01797">
    <property type="entry name" value="Y1_Tnp"/>
    <property type="match status" value="1"/>
</dbReference>
<dbReference type="InterPro" id="IPR013159">
    <property type="entry name" value="DnaA_C"/>
</dbReference>
<reference evidence="3 4" key="1">
    <citation type="submission" date="2020-08" db="EMBL/GenBank/DDBJ databases">
        <title>Bridging the membrane lipid divide: bacteria of the FCB group superphylum have the potential to synthesize archaeal ether lipids.</title>
        <authorList>
            <person name="Villanueva L."/>
            <person name="Von Meijenfeldt F.A.B."/>
            <person name="Westbye A.B."/>
            <person name="Yadav S."/>
            <person name="Hopmans E.C."/>
            <person name="Dutilh B.E."/>
            <person name="Sinninghe Damste J.S."/>
        </authorList>
    </citation>
    <scope>NUCLEOTIDE SEQUENCE [LARGE SCALE GENOMIC DNA]</scope>
    <source>
        <strain evidence="3">NIOZ-UU17</strain>
    </source>
</reference>
<dbReference type="Proteomes" id="UP000605201">
    <property type="component" value="Unassembled WGS sequence"/>
</dbReference>
<evidence type="ECO:0000259" key="1">
    <source>
        <dbReference type="SMART" id="SM00760"/>
    </source>
</evidence>
<dbReference type="GO" id="GO:0006275">
    <property type="term" value="P:regulation of DNA replication"/>
    <property type="evidence" value="ECO:0007669"/>
    <property type="project" value="InterPro"/>
</dbReference>
<evidence type="ECO:0000259" key="2">
    <source>
        <dbReference type="SMART" id="SM01321"/>
    </source>
</evidence>
<dbReference type="Pfam" id="PF08299">
    <property type="entry name" value="Bac_DnaA_C"/>
    <property type="match status" value="1"/>
</dbReference>
<dbReference type="SMART" id="SM01321">
    <property type="entry name" value="Y1_Tnp"/>
    <property type="match status" value="1"/>
</dbReference>
<feature type="domain" description="Chromosomal replication initiator DnaA C-terminal" evidence="1">
    <location>
        <begin position="230"/>
        <end position="298"/>
    </location>
</feature>
<dbReference type="PANTHER" id="PTHR34322">
    <property type="entry name" value="TRANSPOSASE, Y1_TNP DOMAIN-CONTAINING"/>
    <property type="match status" value="1"/>
</dbReference>
<dbReference type="Gene3D" id="3.30.70.1290">
    <property type="entry name" value="Transposase IS200-like"/>
    <property type="match status" value="1"/>
</dbReference>
<dbReference type="GO" id="GO:0043565">
    <property type="term" value="F:sequence-specific DNA binding"/>
    <property type="evidence" value="ECO:0007669"/>
    <property type="project" value="InterPro"/>
</dbReference>
<dbReference type="InterPro" id="IPR010921">
    <property type="entry name" value="Trp_repressor/repl_initiator"/>
</dbReference>
<dbReference type="EMBL" id="JACNIG010000388">
    <property type="protein sequence ID" value="MBC8434127.1"/>
    <property type="molecule type" value="Genomic_DNA"/>
</dbReference>
<evidence type="ECO:0000313" key="4">
    <source>
        <dbReference type="Proteomes" id="UP000605201"/>
    </source>
</evidence>
<dbReference type="PANTHER" id="PTHR34322:SF2">
    <property type="entry name" value="TRANSPOSASE IS200-LIKE DOMAIN-CONTAINING PROTEIN"/>
    <property type="match status" value="1"/>
</dbReference>
<organism evidence="3 4">
    <name type="scientific">Candidatus Desulfatibia vada</name>
    <dbReference type="NCBI Taxonomy" id="2841696"/>
    <lineage>
        <taxon>Bacteria</taxon>
        <taxon>Pseudomonadati</taxon>
        <taxon>Thermodesulfobacteriota</taxon>
        <taxon>Desulfobacteria</taxon>
        <taxon>Desulfobacterales</taxon>
        <taxon>Desulfobacterales incertae sedis</taxon>
        <taxon>Candidatus Desulfatibia</taxon>
    </lineage>
</organism>
<dbReference type="SMART" id="SM00760">
    <property type="entry name" value="Bac_DnaA_C"/>
    <property type="match status" value="1"/>
</dbReference>
<dbReference type="InterPro" id="IPR036515">
    <property type="entry name" value="Transposase_17_sf"/>
</dbReference>